<keyword evidence="1" id="KW-0732">Signal</keyword>
<gene>
    <name evidence="3" type="ORF">BSL78_04523</name>
</gene>
<dbReference type="Gene3D" id="3.60.60.10">
    <property type="entry name" value="Penicillin V Acylase, Chain A"/>
    <property type="match status" value="1"/>
</dbReference>
<comment type="caution">
    <text evidence="3">The sequence shown here is derived from an EMBL/GenBank/DDBJ whole genome shotgun (WGS) entry which is preliminary data.</text>
</comment>
<protein>
    <recommendedName>
        <fullName evidence="2">Acid ceramidase N-terminal domain-containing protein</fullName>
    </recommendedName>
</protein>
<sequence>MRVAVLSAILIFLAVSTVPGSCVHKAQRFRVDLETPPEERWDHILKQYDIEKFRKIAKEVVNVFISSSHTVPSFQNCWFLPEPDYRSVGQVHTRAVCVRDQRNRKDFRIGSRGNPGLNIVYDVTAFCTSIVAQDTKGAIWHGRNLDYKADYTTTSFLGQVGVFTGMRPHEFTISLNERDQGSVEKNIEALIEALILKKGMLTSFILRETIATRRNFRTAVDELSTTPLVAPVYIIVGGVRPSEGVVITRGQKDAELWHLDAKSGRWWLLETNYDHWVPPPAHDDRRDPGNKAMEKVGQENINERTLFEVLSVEPVLNEHTAYTCLMSAARPDLYDAIIRDQSLIAYNSFLFK</sequence>
<dbReference type="PANTHER" id="PTHR28583:SF4">
    <property type="entry name" value="N-ACYLETHANOLAMINE-HYDROLYZING ACID AMIDASE"/>
    <property type="match status" value="1"/>
</dbReference>
<dbReference type="PANTHER" id="PTHR28583">
    <property type="entry name" value="ACID AMIDASE"/>
    <property type="match status" value="1"/>
</dbReference>
<evidence type="ECO:0000313" key="3">
    <source>
        <dbReference type="EMBL" id="PIK58553.1"/>
    </source>
</evidence>
<feature type="signal peptide" evidence="1">
    <location>
        <begin position="1"/>
        <end position="20"/>
    </location>
</feature>
<evidence type="ECO:0000259" key="2">
    <source>
        <dbReference type="Pfam" id="PF15508"/>
    </source>
</evidence>
<dbReference type="EMBL" id="MRZV01000109">
    <property type="protein sequence ID" value="PIK58553.1"/>
    <property type="molecule type" value="Genomic_DNA"/>
</dbReference>
<dbReference type="GO" id="GO:0016810">
    <property type="term" value="F:hydrolase activity, acting on carbon-nitrogen (but not peptide) bonds"/>
    <property type="evidence" value="ECO:0007669"/>
    <property type="project" value="TreeGrafter"/>
</dbReference>
<dbReference type="Proteomes" id="UP000230750">
    <property type="component" value="Unassembled WGS sequence"/>
</dbReference>
<dbReference type="Pfam" id="PF15508">
    <property type="entry name" value="NAAA-beta"/>
    <property type="match status" value="1"/>
</dbReference>
<dbReference type="AlphaFoldDB" id="A0A2G8LE90"/>
<reference evidence="3 4" key="1">
    <citation type="journal article" date="2017" name="PLoS Biol.">
        <title>The sea cucumber genome provides insights into morphological evolution and visceral regeneration.</title>
        <authorList>
            <person name="Zhang X."/>
            <person name="Sun L."/>
            <person name="Yuan J."/>
            <person name="Sun Y."/>
            <person name="Gao Y."/>
            <person name="Zhang L."/>
            <person name="Li S."/>
            <person name="Dai H."/>
            <person name="Hamel J.F."/>
            <person name="Liu C."/>
            <person name="Yu Y."/>
            <person name="Liu S."/>
            <person name="Lin W."/>
            <person name="Guo K."/>
            <person name="Jin S."/>
            <person name="Xu P."/>
            <person name="Storey K.B."/>
            <person name="Huan P."/>
            <person name="Zhang T."/>
            <person name="Zhou Y."/>
            <person name="Zhang J."/>
            <person name="Lin C."/>
            <person name="Li X."/>
            <person name="Xing L."/>
            <person name="Huo D."/>
            <person name="Sun M."/>
            <person name="Wang L."/>
            <person name="Mercier A."/>
            <person name="Li F."/>
            <person name="Yang H."/>
            <person name="Xiang J."/>
        </authorList>
    </citation>
    <scope>NUCLEOTIDE SEQUENCE [LARGE SCALE GENOMIC DNA]</scope>
    <source>
        <strain evidence="3">Shaxun</strain>
        <tissue evidence="3">Muscle</tissue>
    </source>
</reference>
<organism evidence="3 4">
    <name type="scientific">Stichopus japonicus</name>
    <name type="common">Sea cucumber</name>
    <dbReference type="NCBI Taxonomy" id="307972"/>
    <lineage>
        <taxon>Eukaryota</taxon>
        <taxon>Metazoa</taxon>
        <taxon>Echinodermata</taxon>
        <taxon>Eleutherozoa</taxon>
        <taxon>Echinozoa</taxon>
        <taxon>Holothuroidea</taxon>
        <taxon>Aspidochirotacea</taxon>
        <taxon>Aspidochirotida</taxon>
        <taxon>Stichopodidae</taxon>
        <taxon>Apostichopus</taxon>
    </lineage>
</organism>
<dbReference type="OrthoDB" id="5273684at2759"/>
<accession>A0A2G8LE90</accession>
<evidence type="ECO:0000256" key="1">
    <source>
        <dbReference type="SAM" id="SignalP"/>
    </source>
</evidence>
<dbReference type="STRING" id="307972.A0A2G8LE90"/>
<name>A0A2G8LE90_STIJA</name>
<evidence type="ECO:0000313" key="4">
    <source>
        <dbReference type="Proteomes" id="UP000230750"/>
    </source>
</evidence>
<proteinExistence type="predicted"/>
<feature type="domain" description="Acid ceramidase N-terminal" evidence="2">
    <location>
        <begin position="27"/>
        <end position="66"/>
    </location>
</feature>
<feature type="chain" id="PRO_5013580491" description="Acid ceramidase N-terminal domain-containing protein" evidence="1">
    <location>
        <begin position="21"/>
        <end position="352"/>
    </location>
</feature>
<dbReference type="InterPro" id="IPR029130">
    <property type="entry name" value="Acid_ceramidase_N"/>
</dbReference>
<keyword evidence="4" id="KW-1185">Reference proteome</keyword>